<reference evidence="9" key="1">
    <citation type="journal article" date="2019" name="Int. J. Syst. Evol. Microbiol.">
        <title>The Global Catalogue of Microorganisms (GCM) 10K type strain sequencing project: providing services to taxonomists for standard genome sequencing and annotation.</title>
        <authorList>
            <consortium name="The Broad Institute Genomics Platform"/>
            <consortium name="The Broad Institute Genome Sequencing Center for Infectious Disease"/>
            <person name="Wu L."/>
            <person name="Ma J."/>
        </authorList>
    </citation>
    <scope>NUCLEOTIDE SEQUENCE [LARGE SCALE GENOMIC DNA]</scope>
    <source>
        <strain evidence="9">CCUG 62952</strain>
    </source>
</reference>
<comment type="caution">
    <text evidence="8">The sequence shown here is derived from an EMBL/GenBank/DDBJ whole genome shotgun (WGS) entry which is preliminary data.</text>
</comment>
<keyword evidence="3 6" id="KW-0808">Transferase</keyword>
<dbReference type="InterPro" id="IPR022882">
    <property type="entry name" value="tRNA_adenine-N6_MeTrfase"/>
</dbReference>
<dbReference type="GO" id="GO:0032259">
    <property type="term" value="P:methylation"/>
    <property type="evidence" value="ECO:0007669"/>
    <property type="project" value="UniProtKB-KW"/>
</dbReference>
<keyword evidence="9" id="KW-1185">Reference proteome</keyword>
<accession>A0ABW3D1Z8</accession>
<comment type="subcellular location">
    <subcellularLocation>
        <location evidence="6">Cytoplasm</location>
    </subcellularLocation>
</comment>
<dbReference type="HAMAP" id="MF_01872">
    <property type="entry name" value="tRNA_methyltr_YfiC"/>
    <property type="match status" value="1"/>
</dbReference>
<dbReference type="EMBL" id="JBHTJH010000017">
    <property type="protein sequence ID" value="MFD0863846.1"/>
    <property type="molecule type" value="Genomic_DNA"/>
</dbReference>
<dbReference type="InterPro" id="IPR029063">
    <property type="entry name" value="SAM-dependent_MTases_sf"/>
</dbReference>
<evidence type="ECO:0000256" key="3">
    <source>
        <dbReference type="ARBA" id="ARBA00022679"/>
    </source>
</evidence>
<dbReference type="InterPro" id="IPR050210">
    <property type="entry name" value="tRNA_Adenine-N(6)_MTase"/>
</dbReference>
<evidence type="ECO:0000256" key="2">
    <source>
        <dbReference type="ARBA" id="ARBA00022603"/>
    </source>
</evidence>
<organism evidence="8 9">
    <name type="scientific">Sungkyunkwania multivorans</name>
    <dbReference type="NCBI Taxonomy" id="1173618"/>
    <lineage>
        <taxon>Bacteria</taxon>
        <taxon>Pseudomonadati</taxon>
        <taxon>Bacteroidota</taxon>
        <taxon>Flavobacteriia</taxon>
        <taxon>Flavobacteriales</taxon>
        <taxon>Flavobacteriaceae</taxon>
        <taxon>Sungkyunkwania</taxon>
    </lineage>
</organism>
<feature type="domain" description="Methyltransferase small" evidence="7">
    <location>
        <begin position="38"/>
        <end position="122"/>
    </location>
</feature>
<gene>
    <name evidence="8" type="ORF">ACFQ1M_16645</name>
</gene>
<keyword evidence="2 6" id="KW-0489">Methyltransferase</keyword>
<keyword evidence="5 6" id="KW-0819">tRNA processing</keyword>
<dbReference type="PANTHER" id="PTHR47739">
    <property type="entry name" value="TRNA1(VAL) (ADENINE(37)-N6)-METHYLTRANSFERASE"/>
    <property type="match status" value="1"/>
</dbReference>
<dbReference type="EC" id="2.1.1.223" evidence="6"/>
<dbReference type="GO" id="GO:0008168">
    <property type="term" value="F:methyltransferase activity"/>
    <property type="evidence" value="ECO:0007669"/>
    <property type="project" value="UniProtKB-KW"/>
</dbReference>
<evidence type="ECO:0000313" key="8">
    <source>
        <dbReference type="EMBL" id="MFD0863846.1"/>
    </source>
</evidence>
<sequence>MSKPFTFKQFVVEQDRCAMKIGTDGVLMGAWAPLSHKPETILDIGAGTGIISLMLAQRSAALQLDALEIDDAAYVQCAENFEASPWNDRLFCYHASFQEFWEEMDDQKYDLIVSNPPFYSEAYKSNDPKRDLARFEDALPFEHLCYGVARLLSEKGLFSVIIPHSEEKKFIDLSSRFSLFPQKITRVRGNDHAPLVRSLLTFSFDEVTAVEEELIIEKARHQYTEEYIALTKDFYLKL</sequence>
<dbReference type="Proteomes" id="UP001596978">
    <property type="component" value="Unassembled WGS sequence"/>
</dbReference>
<evidence type="ECO:0000256" key="1">
    <source>
        <dbReference type="ARBA" id="ARBA00022490"/>
    </source>
</evidence>
<evidence type="ECO:0000256" key="5">
    <source>
        <dbReference type="ARBA" id="ARBA00022694"/>
    </source>
</evidence>
<keyword evidence="1 6" id="KW-0963">Cytoplasm</keyword>
<evidence type="ECO:0000256" key="6">
    <source>
        <dbReference type="HAMAP-Rule" id="MF_01872"/>
    </source>
</evidence>
<evidence type="ECO:0000259" key="7">
    <source>
        <dbReference type="Pfam" id="PF05175"/>
    </source>
</evidence>
<dbReference type="PANTHER" id="PTHR47739:SF1">
    <property type="entry name" value="TRNA1(VAL) (ADENINE(37)-N6)-METHYLTRANSFERASE"/>
    <property type="match status" value="1"/>
</dbReference>
<name>A0ABW3D1Z8_9FLAO</name>
<dbReference type="Pfam" id="PF05175">
    <property type="entry name" value="MTS"/>
    <property type="match status" value="1"/>
</dbReference>
<dbReference type="SUPFAM" id="SSF53335">
    <property type="entry name" value="S-adenosyl-L-methionine-dependent methyltransferases"/>
    <property type="match status" value="1"/>
</dbReference>
<dbReference type="PROSITE" id="PS00092">
    <property type="entry name" value="N6_MTASE"/>
    <property type="match status" value="1"/>
</dbReference>
<keyword evidence="4 6" id="KW-0949">S-adenosyl-L-methionine</keyword>
<comment type="function">
    <text evidence="6">Specifically methylates the adenine in position 37 of tRNA(1)(Val) (anticodon cmo5UAC).</text>
</comment>
<dbReference type="CDD" id="cd02440">
    <property type="entry name" value="AdoMet_MTases"/>
    <property type="match status" value="1"/>
</dbReference>
<protein>
    <recommendedName>
        <fullName evidence="6">tRNA1(Val) (adenine(37)-N6)-methyltransferase</fullName>
        <ecNumber evidence="6">2.1.1.223</ecNumber>
    </recommendedName>
    <alternativeName>
        <fullName evidence="6">tRNA m6A37 methyltransferase</fullName>
    </alternativeName>
</protein>
<dbReference type="RefSeq" id="WP_386410345.1">
    <property type="nucleotide sequence ID" value="NZ_JBHTJH010000017.1"/>
</dbReference>
<dbReference type="Gene3D" id="3.40.50.150">
    <property type="entry name" value="Vaccinia Virus protein VP39"/>
    <property type="match status" value="1"/>
</dbReference>
<dbReference type="InterPro" id="IPR007848">
    <property type="entry name" value="Small_mtfrase_dom"/>
</dbReference>
<comment type="catalytic activity">
    <reaction evidence="6">
        <text>adenosine(37) in tRNA1(Val) + S-adenosyl-L-methionine = N(6)-methyladenosine(37) in tRNA1(Val) + S-adenosyl-L-homocysteine + H(+)</text>
        <dbReference type="Rhea" id="RHEA:43160"/>
        <dbReference type="Rhea" id="RHEA-COMP:10369"/>
        <dbReference type="Rhea" id="RHEA-COMP:10370"/>
        <dbReference type="ChEBI" id="CHEBI:15378"/>
        <dbReference type="ChEBI" id="CHEBI:57856"/>
        <dbReference type="ChEBI" id="CHEBI:59789"/>
        <dbReference type="ChEBI" id="CHEBI:74411"/>
        <dbReference type="ChEBI" id="CHEBI:74449"/>
        <dbReference type="EC" id="2.1.1.223"/>
    </reaction>
</comment>
<evidence type="ECO:0000256" key="4">
    <source>
        <dbReference type="ARBA" id="ARBA00022691"/>
    </source>
</evidence>
<dbReference type="InterPro" id="IPR002052">
    <property type="entry name" value="DNA_methylase_N6_adenine_CS"/>
</dbReference>
<proteinExistence type="inferred from homology"/>
<dbReference type="InterPro" id="IPR020596">
    <property type="entry name" value="rRNA_Ade_Mease_Trfase_CS"/>
</dbReference>
<evidence type="ECO:0000313" key="9">
    <source>
        <dbReference type="Proteomes" id="UP001596978"/>
    </source>
</evidence>
<dbReference type="PROSITE" id="PS01131">
    <property type="entry name" value="RRNA_A_DIMETH"/>
    <property type="match status" value="1"/>
</dbReference>
<comment type="similarity">
    <text evidence="6">Belongs to the methyltransferase superfamily. tRNA (adenine-N(6)-)-methyltransferase family.</text>
</comment>